<keyword evidence="3" id="KW-1185">Reference proteome</keyword>
<dbReference type="AlphaFoldDB" id="A0A6G1ENJ1"/>
<comment type="caution">
    <text evidence="2">The sequence shown here is derived from an EMBL/GenBank/DDBJ whole genome shotgun (WGS) entry which is preliminary data.</text>
</comment>
<name>A0A6G1ENJ1_9ORYZ</name>
<accession>A0A6G1ENJ1</accession>
<protein>
    <submittedName>
        <fullName evidence="2">Uncharacterized protein</fullName>
    </submittedName>
</protein>
<reference evidence="2 3" key="1">
    <citation type="submission" date="2019-11" db="EMBL/GenBank/DDBJ databases">
        <title>Whole genome sequence of Oryza granulata.</title>
        <authorList>
            <person name="Li W."/>
        </authorList>
    </citation>
    <scope>NUCLEOTIDE SEQUENCE [LARGE SCALE GENOMIC DNA]</scope>
    <source>
        <strain evidence="3">cv. Menghai</strain>
        <tissue evidence="2">Leaf</tissue>
    </source>
</reference>
<organism evidence="2 3">
    <name type="scientific">Oryza meyeriana var. granulata</name>
    <dbReference type="NCBI Taxonomy" id="110450"/>
    <lineage>
        <taxon>Eukaryota</taxon>
        <taxon>Viridiplantae</taxon>
        <taxon>Streptophyta</taxon>
        <taxon>Embryophyta</taxon>
        <taxon>Tracheophyta</taxon>
        <taxon>Spermatophyta</taxon>
        <taxon>Magnoliopsida</taxon>
        <taxon>Liliopsida</taxon>
        <taxon>Poales</taxon>
        <taxon>Poaceae</taxon>
        <taxon>BOP clade</taxon>
        <taxon>Oryzoideae</taxon>
        <taxon>Oryzeae</taxon>
        <taxon>Oryzinae</taxon>
        <taxon>Oryza</taxon>
        <taxon>Oryza meyeriana</taxon>
    </lineage>
</organism>
<evidence type="ECO:0000313" key="2">
    <source>
        <dbReference type="EMBL" id="KAF0926194.1"/>
    </source>
</evidence>
<evidence type="ECO:0000313" key="3">
    <source>
        <dbReference type="Proteomes" id="UP000479710"/>
    </source>
</evidence>
<dbReference type="EMBL" id="SPHZ02000003">
    <property type="protein sequence ID" value="KAF0926194.1"/>
    <property type="molecule type" value="Genomic_DNA"/>
</dbReference>
<evidence type="ECO:0000256" key="1">
    <source>
        <dbReference type="SAM" id="MobiDB-lite"/>
    </source>
</evidence>
<feature type="region of interest" description="Disordered" evidence="1">
    <location>
        <begin position="1"/>
        <end position="53"/>
    </location>
</feature>
<sequence>MAASNDVDERKGGGARSPAHPRPHEEALEDDGYLRGTVPGAPQYTSPPPLPPAPLPLAVAATGCGKEDQYLACVVEGEDAASEYSEPAEGEEACSVHMQFRHRRRLAPPSRVPHSCRTPPFHIMCSRTMTSTGVSSGGARL</sequence>
<proteinExistence type="predicted"/>
<gene>
    <name evidence="2" type="ORF">E2562_022031</name>
</gene>
<dbReference type="Proteomes" id="UP000479710">
    <property type="component" value="Unassembled WGS sequence"/>
</dbReference>